<feature type="transmembrane region" description="Helical" evidence="1">
    <location>
        <begin position="49"/>
        <end position="76"/>
    </location>
</feature>
<feature type="transmembrane region" description="Helical" evidence="1">
    <location>
        <begin position="176"/>
        <end position="193"/>
    </location>
</feature>
<keyword evidence="1" id="KW-0812">Transmembrane</keyword>
<feature type="transmembrane region" description="Helical" evidence="1">
    <location>
        <begin position="22"/>
        <end position="42"/>
    </location>
</feature>
<reference evidence="2 3" key="1">
    <citation type="submission" date="2022-04" db="EMBL/GenBank/DDBJ databases">
        <title>Positive selection, recombination, and allopatry shape intraspecific diversity of widespread and dominant cyanobacteria.</title>
        <authorList>
            <person name="Wei J."/>
            <person name="Shu W."/>
            <person name="Hu C."/>
        </authorList>
    </citation>
    <scope>NUCLEOTIDE SEQUENCE [LARGE SCALE GENOMIC DNA]</scope>
    <source>
        <strain evidence="2 3">GB2-A4</strain>
    </source>
</reference>
<comment type="caution">
    <text evidence="2">The sequence shown here is derived from an EMBL/GenBank/DDBJ whole genome shotgun (WGS) entry which is preliminary data.</text>
</comment>
<keyword evidence="1" id="KW-0472">Membrane</keyword>
<dbReference type="RefSeq" id="WP_190431932.1">
    <property type="nucleotide sequence ID" value="NZ_JAMPKM010000001.1"/>
</dbReference>
<evidence type="ECO:0000313" key="3">
    <source>
        <dbReference type="Proteomes" id="UP001464891"/>
    </source>
</evidence>
<sequence length="221" mass="25772">MKAELLNWILFAGKVLHRNSDWMAWNLFLALIPLGLSVWLFRRSRQPSILWWLGLLVFVAFLPNAPYVLTDIIHLIYDIREGFSEWIVTLVLVPQYMLFILAGFQAYVLSLINLGHYLNQRQRHRYVLWAELVLHALSALGIYLGRFLRFNSWDLVTRLDSVADKVVDDLVAKRPALVMFVTFIVITGLYWLMKEVTLGLILRKRYRRTFESTSEADPGSS</sequence>
<keyword evidence="1" id="KW-1133">Transmembrane helix</keyword>
<dbReference type="Pfam" id="PF07099">
    <property type="entry name" value="DUF1361"/>
    <property type="match status" value="1"/>
</dbReference>
<dbReference type="Proteomes" id="UP001464891">
    <property type="component" value="Unassembled WGS sequence"/>
</dbReference>
<evidence type="ECO:0000256" key="1">
    <source>
        <dbReference type="SAM" id="Phobius"/>
    </source>
</evidence>
<dbReference type="InterPro" id="IPR009793">
    <property type="entry name" value="DUF1361"/>
</dbReference>
<dbReference type="EMBL" id="JAMPKM010000001">
    <property type="protein sequence ID" value="MEP0816189.1"/>
    <property type="molecule type" value="Genomic_DNA"/>
</dbReference>
<proteinExistence type="predicted"/>
<feature type="transmembrane region" description="Helical" evidence="1">
    <location>
        <begin position="96"/>
        <end position="114"/>
    </location>
</feature>
<organism evidence="2 3">
    <name type="scientific">Trichocoleus desertorum GB2-A4</name>
    <dbReference type="NCBI Taxonomy" id="2933944"/>
    <lineage>
        <taxon>Bacteria</taxon>
        <taxon>Bacillati</taxon>
        <taxon>Cyanobacteriota</taxon>
        <taxon>Cyanophyceae</taxon>
        <taxon>Leptolyngbyales</taxon>
        <taxon>Trichocoleusaceae</taxon>
        <taxon>Trichocoleus</taxon>
    </lineage>
</organism>
<protein>
    <submittedName>
        <fullName evidence="2">DUF1361 domain-containing protein</fullName>
    </submittedName>
</protein>
<evidence type="ECO:0000313" key="2">
    <source>
        <dbReference type="EMBL" id="MEP0816189.1"/>
    </source>
</evidence>
<name>A0ABV0J337_9CYAN</name>
<feature type="transmembrane region" description="Helical" evidence="1">
    <location>
        <begin position="126"/>
        <end position="145"/>
    </location>
</feature>
<gene>
    <name evidence="2" type="ORF">NC998_03655</name>
</gene>
<keyword evidence="3" id="KW-1185">Reference proteome</keyword>
<accession>A0ABV0J337</accession>